<evidence type="ECO:0000313" key="1">
    <source>
        <dbReference type="EMBL" id="KAH7861403.1"/>
    </source>
</evidence>
<comment type="caution">
    <text evidence="1">The sequence shown here is derived from an EMBL/GenBank/DDBJ whole genome shotgun (WGS) entry which is preliminary data.</text>
</comment>
<proteinExistence type="predicted"/>
<dbReference type="EMBL" id="CM037154">
    <property type="protein sequence ID" value="KAH7861403.1"/>
    <property type="molecule type" value="Genomic_DNA"/>
</dbReference>
<organism evidence="1 2">
    <name type="scientific">Vaccinium darrowii</name>
    <dbReference type="NCBI Taxonomy" id="229202"/>
    <lineage>
        <taxon>Eukaryota</taxon>
        <taxon>Viridiplantae</taxon>
        <taxon>Streptophyta</taxon>
        <taxon>Embryophyta</taxon>
        <taxon>Tracheophyta</taxon>
        <taxon>Spermatophyta</taxon>
        <taxon>Magnoliopsida</taxon>
        <taxon>eudicotyledons</taxon>
        <taxon>Gunneridae</taxon>
        <taxon>Pentapetalae</taxon>
        <taxon>asterids</taxon>
        <taxon>Ericales</taxon>
        <taxon>Ericaceae</taxon>
        <taxon>Vaccinioideae</taxon>
        <taxon>Vaccinieae</taxon>
        <taxon>Vaccinium</taxon>
    </lineage>
</organism>
<reference evidence="1 2" key="1">
    <citation type="journal article" date="2021" name="Hortic Res">
        <title>High-quality reference genome and annotation aids understanding of berry development for evergreen blueberry (Vaccinium darrowii).</title>
        <authorList>
            <person name="Yu J."/>
            <person name="Hulse-Kemp A.M."/>
            <person name="Babiker E."/>
            <person name="Staton M."/>
        </authorList>
    </citation>
    <scope>NUCLEOTIDE SEQUENCE [LARGE SCALE GENOMIC DNA]</scope>
    <source>
        <strain evidence="2">cv. NJ 8807/NJ 8810</strain>
        <tissue evidence="1">Young leaf</tissue>
    </source>
</reference>
<gene>
    <name evidence="1" type="ORF">Vadar_025648</name>
</gene>
<name>A0ACB7Z605_9ERIC</name>
<accession>A0ACB7Z605</accession>
<keyword evidence="2" id="KW-1185">Reference proteome</keyword>
<protein>
    <submittedName>
        <fullName evidence="1">Uncharacterized protein</fullName>
    </submittedName>
</protein>
<evidence type="ECO:0000313" key="2">
    <source>
        <dbReference type="Proteomes" id="UP000828048"/>
    </source>
</evidence>
<sequence length="144" mass="16423">MPKRNRSPPPRPDLNLGVKPHADASMVTFLLQDKEVEGLQILKDGQWFRVPIVPNAILINAGDQAEIMSNGMFKSPVHRVVTNSDRERLTVVVFCLPNSKMEIGPVEKIINEKRPRLYKRIKNYGAICYENYQLGKRQIDAVKI</sequence>
<dbReference type="Proteomes" id="UP000828048">
    <property type="component" value="Chromosome 4"/>
</dbReference>